<dbReference type="Proteomes" id="UP001211006">
    <property type="component" value="Unassembled WGS sequence"/>
</dbReference>
<gene>
    <name evidence="1" type="ORF">PND83_22225</name>
</gene>
<proteinExistence type="predicted"/>
<organism evidence="1 2">
    <name type="scientific">Flavonifractor plautii</name>
    <name type="common">Fusobacterium plautii</name>
    <dbReference type="NCBI Taxonomy" id="292800"/>
    <lineage>
        <taxon>Bacteria</taxon>
        <taxon>Bacillati</taxon>
        <taxon>Bacillota</taxon>
        <taxon>Clostridia</taxon>
        <taxon>Eubacteriales</taxon>
        <taxon>Oscillospiraceae</taxon>
        <taxon>Flavonifractor</taxon>
    </lineage>
</organism>
<comment type="caution">
    <text evidence="1">The sequence shown here is derived from an EMBL/GenBank/DDBJ whole genome shotgun (WGS) entry which is preliminary data.</text>
</comment>
<evidence type="ECO:0000313" key="2">
    <source>
        <dbReference type="Proteomes" id="UP001211006"/>
    </source>
</evidence>
<dbReference type="RefSeq" id="WP_130849681.1">
    <property type="nucleotide sequence ID" value="NZ_DAWDXJ010000037.1"/>
</dbReference>
<evidence type="ECO:0000313" key="1">
    <source>
        <dbReference type="EMBL" id="MDB7908706.1"/>
    </source>
</evidence>
<reference evidence="1" key="1">
    <citation type="submission" date="2023-01" db="EMBL/GenBank/DDBJ databases">
        <title>Human gut microbiome strain richness.</title>
        <authorList>
            <person name="Chen-Liaw A."/>
        </authorList>
    </citation>
    <scope>NUCLEOTIDE SEQUENCE</scope>
    <source>
        <strain evidence="1">2225st1_A6_2225SCRN_200828</strain>
    </source>
</reference>
<dbReference type="AlphaFoldDB" id="A0AAW6CD35"/>
<protein>
    <submittedName>
        <fullName evidence="1">Uncharacterized protein</fullName>
    </submittedName>
</protein>
<dbReference type="EMBL" id="JAQLWO010000041">
    <property type="protein sequence ID" value="MDB7908706.1"/>
    <property type="molecule type" value="Genomic_DNA"/>
</dbReference>
<name>A0AAW6CD35_FLAPL</name>
<accession>A0AAW6CD35</accession>
<sequence length="310" mass="31874">MSKHTTLEQLKLLAQRTKSEISKVESKSLVGVKVNGVALAIADKMVDILIASGATNGTLSVAGKDVAVTGLAALAYKAQISEADLDTALKAVLDGKASGADLATLIGKDAGKSARAIANEELAAQLIPEGAKEALDTLTEIAQWIQNHPDDASAMNAAITKLNGIVAGIGGDEDEYATVMTAIEGKITAALKDIASGATKVEKSEVNGNIKINGQETVVYTHPAVEAVGAGFKKVGKDNQGHVVLGDDVTKEDIVALGIPAQDTTYQPATSQANGLMSKEDKAKLDSIEVAADEEVNQMLDEVFGAAVGA</sequence>